<reference evidence="2" key="2">
    <citation type="submission" date="2015-07" db="EMBL/GenBank/DDBJ databases">
        <authorList>
            <person name="Welte C."/>
            <person name="de Graaf R."/>
            <person name="van den Bosch T.J.M."/>
            <person name="Op den Camp H."/>
            <person name="van Dam N."/>
            <person name="Jetten M."/>
        </authorList>
    </citation>
    <scope>NUCLEOTIDE SEQUENCE</scope>
    <source>
        <plasmid evidence="2">Drgb2</plasmid>
    </source>
</reference>
<dbReference type="AlphaFoldDB" id="A0A0N9NMK2"/>
<dbReference type="EMBL" id="KT351733">
    <property type="protein sequence ID" value="ALG88466.1"/>
    <property type="molecule type" value="Genomic_DNA"/>
</dbReference>
<organism evidence="2">
    <name type="scientific">Pectobacterium carotovorum</name>
    <name type="common">Erwinia carotovora</name>
    <dbReference type="NCBI Taxonomy" id="554"/>
    <lineage>
        <taxon>Bacteria</taxon>
        <taxon>Pseudomonadati</taxon>
        <taxon>Pseudomonadota</taxon>
        <taxon>Gammaproteobacteria</taxon>
        <taxon>Enterobacterales</taxon>
        <taxon>Pectobacteriaceae</taxon>
        <taxon>Pectobacterium</taxon>
    </lineage>
</organism>
<keyword evidence="2" id="KW-0614">Plasmid</keyword>
<name>A0A0N9NMK2_PECCA</name>
<keyword evidence="1" id="KW-0472">Membrane</keyword>
<reference evidence="2" key="1">
    <citation type="journal article" date="2015" name="Environ. Microbiol.">
        <title>Plasmids from the gut microbiome of cabbage root fly larvae encode SaxA that catalyses the conversion of the plant toxin 2-phenylethyl isothiocyanate.</title>
        <authorList>
            <person name="Welte C.U."/>
            <person name="de Graaf R.M."/>
            <person name="van den Bosch T.J."/>
            <person name="Op den Camp H.J."/>
            <person name="van Dam N.M."/>
            <person name="Jetten M.S."/>
        </authorList>
    </citation>
    <scope>NUCLEOTIDE SEQUENCE</scope>
    <source>
        <plasmid evidence="2">Drgb2</plasmid>
    </source>
</reference>
<accession>A0A0N9NMK2</accession>
<evidence type="ECO:0000313" key="2">
    <source>
        <dbReference type="EMBL" id="ALG88466.1"/>
    </source>
</evidence>
<feature type="transmembrane region" description="Helical" evidence="1">
    <location>
        <begin position="50"/>
        <end position="73"/>
    </location>
</feature>
<protein>
    <submittedName>
        <fullName evidence="2">Uncharacterized protein</fullName>
    </submittedName>
</protein>
<sequence length="147" mass="16674">MKKCPSNTIYGTNAAQDSVQRGPPSRRKFVELTEYCEQKYHRIDSSIINLMSYISTGIFVWCLLRGICFGISFSSIEGVRIKEILNVAMYTAPYFLQPDIHRYCDNYLGDDTSGAVTFANVADHKDRRKRAGLYTPLQIIKVFSSLG</sequence>
<geneLocation type="plasmid" evidence="2">
    <name>Drgb2</name>
</geneLocation>
<evidence type="ECO:0000256" key="1">
    <source>
        <dbReference type="SAM" id="Phobius"/>
    </source>
</evidence>
<dbReference type="RefSeq" id="WP_181375462.1">
    <property type="nucleotide sequence ID" value="NZ_KT351733.1"/>
</dbReference>
<proteinExistence type="predicted"/>
<keyword evidence="1" id="KW-1133">Transmembrane helix</keyword>
<keyword evidence="1" id="KW-0812">Transmembrane</keyword>